<dbReference type="Proteomes" id="UP001519343">
    <property type="component" value="Unassembled WGS sequence"/>
</dbReference>
<dbReference type="PIRSF" id="PIRSF003107">
    <property type="entry name" value="PhoU"/>
    <property type="match status" value="1"/>
</dbReference>
<name>A0ABS4GS93_9BACL</name>
<comment type="similarity">
    <text evidence="1">Belongs to the PhoU family.</text>
</comment>
<dbReference type="EMBL" id="JAGGKT010000009">
    <property type="protein sequence ID" value="MBP1933099.1"/>
    <property type="molecule type" value="Genomic_DNA"/>
</dbReference>
<organism evidence="3 4">
    <name type="scientific">Ammoniphilus resinae</name>
    <dbReference type="NCBI Taxonomy" id="861532"/>
    <lineage>
        <taxon>Bacteria</taxon>
        <taxon>Bacillati</taxon>
        <taxon>Bacillota</taxon>
        <taxon>Bacilli</taxon>
        <taxon>Bacillales</taxon>
        <taxon>Paenibacillaceae</taxon>
        <taxon>Aneurinibacillus group</taxon>
        <taxon>Ammoniphilus</taxon>
    </lineage>
</organism>
<dbReference type="InterPro" id="IPR026022">
    <property type="entry name" value="PhoU_dom"/>
</dbReference>
<keyword evidence="4" id="KW-1185">Reference proteome</keyword>
<comment type="function">
    <text evidence="1">Plays a role in the regulation of phosphate uptake.</text>
</comment>
<evidence type="ECO:0000313" key="3">
    <source>
        <dbReference type="EMBL" id="MBP1933099.1"/>
    </source>
</evidence>
<dbReference type="Pfam" id="PF01895">
    <property type="entry name" value="PhoU"/>
    <property type="match status" value="2"/>
</dbReference>
<accession>A0ABS4GS93</accession>
<reference evidence="3 4" key="1">
    <citation type="submission" date="2021-03" db="EMBL/GenBank/DDBJ databases">
        <title>Genomic Encyclopedia of Type Strains, Phase IV (KMG-IV): sequencing the most valuable type-strain genomes for metagenomic binning, comparative biology and taxonomic classification.</title>
        <authorList>
            <person name="Goeker M."/>
        </authorList>
    </citation>
    <scope>NUCLEOTIDE SEQUENCE [LARGE SCALE GENOMIC DNA]</scope>
    <source>
        <strain evidence="3 4">DSM 24738</strain>
    </source>
</reference>
<proteinExistence type="inferred from homology"/>
<evidence type="ECO:0000259" key="2">
    <source>
        <dbReference type="Pfam" id="PF01895"/>
    </source>
</evidence>
<dbReference type="SUPFAM" id="SSF109755">
    <property type="entry name" value="PhoU-like"/>
    <property type="match status" value="1"/>
</dbReference>
<keyword evidence="1" id="KW-0813">Transport</keyword>
<keyword evidence="1" id="KW-0592">Phosphate transport</keyword>
<comment type="subcellular location">
    <subcellularLocation>
        <location evidence="1">Cytoplasm</location>
    </subcellularLocation>
</comment>
<dbReference type="InterPro" id="IPR038078">
    <property type="entry name" value="PhoU-like_sf"/>
</dbReference>
<sequence>MTGRHTFHEKLDNLHSDLLKMGSLVEQAIHLSVKSLVEHDSVLAEQVIENDDEIDALNLKIEKDCFGLIALQQPMASDLRRIGTVLKIVTDLERMADNAVTISKATLRLKGQAYVKQLIDIPRMATLTEAMVRDALDCYIHSDTEKAYQIAKNDDAVDKLYKEIHNELVEIMQKDSSTVFQATQFLFVAHSLERIGDHATNLAEWVIYFVTGKLEELND</sequence>
<evidence type="ECO:0000256" key="1">
    <source>
        <dbReference type="PIRNR" id="PIRNR003107"/>
    </source>
</evidence>
<comment type="subunit">
    <text evidence="1">Homodimer.</text>
</comment>
<dbReference type="RefSeq" id="WP_209811125.1">
    <property type="nucleotide sequence ID" value="NZ_JAGGKT010000009.1"/>
</dbReference>
<dbReference type="NCBIfam" id="TIGR02135">
    <property type="entry name" value="phoU_full"/>
    <property type="match status" value="1"/>
</dbReference>
<feature type="domain" description="PhoU" evidence="2">
    <location>
        <begin position="18"/>
        <end position="105"/>
    </location>
</feature>
<gene>
    <name evidence="3" type="ORF">J2Z37_003110</name>
</gene>
<dbReference type="PANTHER" id="PTHR42930">
    <property type="entry name" value="PHOSPHATE-SPECIFIC TRANSPORT SYSTEM ACCESSORY PROTEIN PHOU"/>
    <property type="match status" value="1"/>
</dbReference>
<comment type="caution">
    <text evidence="3">The sequence shown here is derived from an EMBL/GenBank/DDBJ whole genome shotgun (WGS) entry which is preliminary data.</text>
</comment>
<feature type="domain" description="PhoU" evidence="2">
    <location>
        <begin position="121"/>
        <end position="206"/>
    </location>
</feature>
<dbReference type="InterPro" id="IPR028366">
    <property type="entry name" value="PhoU"/>
</dbReference>
<keyword evidence="1" id="KW-0963">Cytoplasm</keyword>
<evidence type="ECO:0000313" key="4">
    <source>
        <dbReference type="Proteomes" id="UP001519343"/>
    </source>
</evidence>
<protein>
    <recommendedName>
        <fullName evidence="1">Phosphate-specific transport system accessory protein PhoU</fullName>
    </recommendedName>
</protein>
<dbReference type="PANTHER" id="PTHR42930:SF3">
    <property type="entry name" value="PHOSPHATE-SPECIFIC TRANSPORT SYSTEM ACCESSORY PROTEIN PHOU"/>
    <property type="match status" value="1"/>
</dbReference>
<dbReference type="Gene3D" id="1.20.58.220">
    <property type="entry name" value="Phosphate transport system protein phou homolog 2, domain 2"/>
    <property type="match status" value="1"/>
</dbReference>